<dbReference type="Pfam" id="PF05569">
    <property type="entry name" value="Peptidase_M56"/>
    <property type="match status" value="1"/>
</dbReference>
<keyword evidence="2" id="KW-0472">Membrane</keyword>
<evidence type="ECO:0000313" key="5">
    <source>
        <dbReference type="Proteomes" id="UP000830454"/>
    </source>
</evidence>
<dbReference type="Proteomes" id="UP000830454">
    <property type="component" value="Chromosome"/>
</dbReference>
<feature type="compositionally biased region" description="Pro residues" evidence="1">
    <location>
        <begin position="499"/>
        <end position="509"/>
    </location>
</feature>
<gene>
    <name evidence="4" type="ORF">LXD69_10295</name>
</gene>
<dbReference type="InterPro" id="IPR008756">
    <property type="entry name" value="Peptidase_M56"/>
</dbReference>
<dbReference type="InterPro" id="IPR052173">
    <property type="entry name" value="Beta-lactam_resp_regulator"/>
</dbReference>
<evidence type="ECO:0000313" key="4">
    <source>
        <dbReference type="EMBL" id="UOX32441.1"/>
    </source>
</evidence>
<feature type="transmembrane region" description="Helical" evidence="2">
    <location>
        <begin position="270"/>
        <end position="289"/>
    </location>
</feature>
<dbReference type="RefSeq" id="WP_246915204.1">
    <property type="nucleotide sequence ID" value="NZ_CP090145.1"/>
</dbReference>
<dbReference type="PANTHER" id="PTHR34978">
    <property type="entry name" value="POSSIBLE SENSOR-TRANSDUCER PROTEIN BLAR"/>
    <property type="match status" value="1"/>
</dbReference>
<reference evidence="4" key="1">
    <citation type="submission" date="2021-12" db="EMBL/GenBank/DDBJ databases">
        <authorList>
            <person name="Cha I.-T."/>
            <person name="Lee K.-E."/>
            <person name="Park S.-J."/>
        </authorList>
    </citation>
    <scope>NUCLEOTIDE SEQUENCE</scope>
    <source>
        <strain evidence="4">YSM-43</strain>
    </source>
</reference>
<dbReference type="EMBL" id="CP090145">
    <property type="protein sequence ID" value="UOX32441.1"/>
    <property type="molecule type" value="Genomic_DNA"/>
</dbReference>
<sequence length="613" mass="72136">MENTFLYLLKVNGLLVVFFLAYYFLLRKETFFHSNRWFLLIGIISSFVLPSLLFTNIVWIEAKPIANETINNLLPIAHDSSISNIEKTNHFNWYQILAYIYFIISSVLLFKLFIEIISFFKIVKKGQKSKLETIKIIETNENHNPFSFFNYLIYSKSNFTDEELKYIFIHERVHIEEKHSIDVLLSKVLCLLFWINPVAWLYRKAILENLEFIADYRTTKITNNPYNYQKTLLKTINNKNQLSITNQFYQSLIKKRIVMLNTNQSNKKNLWKYSIVVPFLVAFVFFFQIETIAQEKKQNPESKNIEKKSKTEFEINKNTTDKSLNEIISIFKNKHNLNLEFNTVKRNKNNEIVKIKASSNIGKTYNSVIELENKNGISPFIINIKEDNYNNKNVVFTNTESSSINIQKNKISSNEDSNITNYGKWKVEKYLKDDKPVLFVVNGEKLTPGSNIKLDKGFAVIHSKELNAEEANKKYGSQGKNGAYELIIEEMSNFSNFPSPPSFPIPPSHPYKNLKTPPSPPEFPNIPELPSNLDDEKEMKKFDKKMKDFEKKMEKLEPQIKKFEKEMEAFEKEMEAHEPNIEAYEKEIKIYEEQMKIYEKEIEKHLKKLENKN</sequence>
<feature type="region of interest" description="Disordered" evidence="1">
    <location>
        <begin position="499"/>
        <end position="534"/>
    </location>
</feature>
<feature type="transmembrane region" description="Helical" evidence="2">
    <location>
        <begin position="96"/>
        <end position="120"/>
    </location>
</feature>
<proteinExistence type="predicted"/>
<feature type="domain" description="Peptidase M56" evidence="3">
    <location>
        <begin position="83"/>
        <end position="260"/>
    </location>
</feature>
<dbReference type="CDD" id="cd07341">
    <property type="entry name" value="M56_BlaR1_MecR1_like"/>
    <property type="match status" value="1"/>
</dbReference>
<feature type="transmembrane region" description="Helical" evidence="2">
    <location>
        <begin position="37"/>
        <end position="60"/>
    </location>
</feature>
<dbReference type="PANTHER" id="PTHR34978:SF3">
    <property type="entry name" value="SLR0241 PROTEIN"/>
    <property type="match status" value="1"/>
</dbReference>
<protein>
    <recommendedName>
        <fullName evidence="3">Peptidase M56 domain-containing protein</fullName>
    </recommendedName>
</protein>
<keyword evidence="2" id="KW-1133">Transmembrane helix</keyword>
<keyword evidence="2" id="KW-0812">Transmembrane</keyword>
<organism evidence="4 5">
    <name type="scientific">Flavobacterium sediminilitoris</name>
    <dbReference type="NCBI Taxonomy" id="2024526"/>
    <lineage>
        <taxon>Bacteria</taxon>
        <taxon>Pseudomonadati</taxon>
        <taxon>Bacteroidota</taxon>
        <taxon>Flavobacteriia</taxon>
        <taxon>Flavobacteriales</taxon>
        <taxon>Flavobacteriaceae</taxon>
        <taxon>Flavobacterium</taxon>
    </lineage>
</organism>
<evidence type="ECO:0000256" key="2">
    <source>
        <dbReference type="SAM" id="Phobius"/>
    </source>
</evidence>
<evidence type="ECO:0000256" key="1">
    <source>
        <dbReference type="SAM" id="MobiDB-lite"/>
    </source>
</evidence>
<accession>A0ABY4HHX9</accession>
<name>A0ABY4HHX9_9FLAO</name>
<keyword evidence="5" id="KW-1185">Reference proteome</keyword>
<dbReference type="SUPFAM" id="SSF57997">
    <property type="entry name" value="Tropomyosin"/>
    <property type="match status" value="1"/>
</dbReference>
<reference evidence="4" key="2">
    <citation type="submission" date="2022-04" db="EMBL/GenBank/DDBJ databases">
        <title>Complete Genome Sequence of Flavobacterium sediminilitoris YSM-43, Isolated from a Tidal Sediment.</title>
        <authorList>
            <person name="Lee P.A."/>
        </authorList>
    </citation>
    <scope>NUCLEOTIDE SEQUENCE</scope>
    <source>
        <strain evidence="4">YSM-43</strain>
    </source>
</reference>
<evidence type="ECO:0000259" key="3">
    <source>
        <dbReference type="Pfam" id="PF05569"/>
    </source>
</evidence>
<feature type="transmembrane region" description="Helical" evidence="2">
    <location>
        <begin position="6"/>
        <end position="25"/>
    </location>
</feature>